<dbReference type="GO" id="GO:0016874">
    <property type="term" value="F:ligase activity"/>
    <property type="evidence" value="ECO:0007669"/>
    <property type="project" value="UniProtKB-KW"/>
</dbReference>
<name>A0A1H2LKV8_9ACTO</name>
<keyword evidence="3" id="KW-0547">Nucleotide-binding</keyword>
<evidence type="ECO:0000256" key="5">
    <source>
        <dbReference type="ARBA" id="ARBA00022842"/>
    </source>
</evidence>
<evidence type="ECO:0000256" key="6">
    <source>
        <dbReference type="ARBA" id="ARBA00023268"/>
    </source>
</evidence>
<dbReference type="Gene3D" id="1.20.120.330">
    <property type="entry name" value="Nucleotidyltransferases domain 2"/>
    <property type="match status" value="2"/>
</dbReference>
<dbReference type="GO" id="GO:0005829">
    <property type="term" value="C:cytosol"/>
    <property type="evidence" value="ECO:0007669"/>
    <property type="project" value="TreeGrafter"/>
</dbReference>
<dbReference type="InterPro" id="IPR023057">
    <property type="entry name" value="GlnE"/>
</dbReference>
<evidence type="ECO:0000256" key="4">
    <source>
        <dbReference type="ARBA" id="ARBA00022840"/>
    </source>
</evidence>
<dbReference type="SUPFAM" id="SSF81593">
    <property type="entry name" value="Nucleotidyltransferase substrate binding subunit/domain"/>
    <property type="match status" value="2"/>
</dbReference>
<feature type="domain" description="Glutamate-ammonia ligase adenylyltransferase repeated" evidence="7">
    <location>
        <begin position="49"/>
        <end position="271"/>
    </location>
</feature>
<accession>A0A1H2LKV8</accession>
<proteinExistence type="predicted"/>
<dbReference type="GO" id="GO:0008882">
    <property type="term" value="F:[glutamate-ammonia-ligase] adenylyltransferase activity"/>
    <property type="evidence" value="ECO:0007669"/>
    <property type="project" value="InterPro"/>
</dbReference>
<evidence type="ECO:0000259" key="8">
    <source>
        <dbReference type="Pfam" id="PF08335"/>
    </source>
</evidence>
<dbReference type="SUPFAM" id="SSF81301">
    <property type="entry name" value="Nucleotidyltransferase"/>
    <property type="match status" value="2"/>
</dbReference>
<evidence type="ECO:0000313" key="9">
    <source>
        <dbReference type="EMBL" id="SDU81444.1"/>
    </source>
</evidence>
<gene>
    <name evidence="9" type="ORF">SAMN04489737_1518</name>
</gene>
<dbReference type="Gene3D" id="3.30.460.10">
    <property type="entry name" value="Beta Polymerase, domain 2"/>
    <property type="match status" value="2"/>
</dbReference>
<dbReference type="PANTHER" id="PTHR30621:SF0">
    <property type="entry name" value="BIFUNCTIONAL GLUTAMINE SYNTHETASE ADENYLYLTRANSFERASE_ADENYLYL-REMOVING ENZYME"/>
    <property type="match status" value="1"/>
</dbReference>
<evidence type="ECO:0000256" key="2">
    <source>
        <dbReference type="ARBA" id="ARBA00022695"/>
    </source>
</evidence>
<keyword evidence="6" id="KW-0511">Multifunctional enzyme</keyword>
<feature type="domain" description="Glutamate-ammonia ligase adenylyltransferase repeated" evidence="7">
    <location>
        <begin position="537"/>
        <end position="762"/>
    </location>
</feature>
<dbReference type="InterPro" id="IPR043519">
    <property type="entry name" value="NT_sf"/>
</dbReference>
<reference evidence="10" key="1">
    <citation type="submission" date="2016-10" db="EMBL/GenBank/DDBJ databases">
        <authorList>
            <person name="Varghese N."/>
            <person name="Submissions S."/>
        </authorList>
    </citation>
    <scope>NUCLEOTIDE SEQUENCE [LARGE SCALE GENOMIC DNA]</scope>
    <source>
        <strain evidence="10">DSM 10002</strain>
    </source>
</reference>
<keyword evidence="10" id="KW-1185">Reference proteome</keyword>
<dbReference type="GeneID" id="65345245"/>
<evidence type="ECO:0000313" key="10">
    <source>
        <dbReference type="Proteomes" id="UP000214355"/>
    </source>
</evidence>
<dbReference type="RefSeq" id="WP_091281784.1">
    <property type="nucleotide sequence ID" value="NZ_JABAPK010000001.1"/>
</dbReference>
<dbReference type="Proteomes" id="UP000214355">
    <property type="component" value="Chromosome I"/>
</dbReference>
<keyword evidence="4" id="KW-0067">ATP-binding</keyword>
<evidence type="ECO:0000256" key="3">
    <source>
        <dbReference type="ARBA" id="ARBA00022741"/>
    </source>
</evidence>
<feature type="domain" description="PII-uridylyltransferase/Glutamine-synthetase adenylyltransferase" evidence="8">
    <location>
        <begin position="295"/>
        <end position="431"/>
    </location>
</feature>
<dbReference type="AlphaFoldDB" id="A0A1H2LKV8"/>
<dbReference type="EMBL" id="LT629804">
    <property type="protein sequence ID" value="SDU81444.1"/>
    <property type="molecule type" value="Genomic_DNA"/>
</dbReference>
<keyword evidence="5" id="KW-0460">Magnesium</keyword>
<dbReference type="Pfam" id="PF03710">
    <property type="entry name" value="GlnE"/>
    <property type="match status" value="2"/>
</dbReference>
<dbReference type="GO" id="GO:0005524">
    <property type="term" value="F:ATP binding"/>
    <property type="evidence" value="ECO:0007669"/>
    <property type="project" value="UniProtKB-KW"/>
</dbReference>
<dbReference type="Pfam" id="PF08335">
    <property type="entry name" value="GlnD_UR_UTase"/>
    <property type="match status" value="2"/>
</dbReference>
<evidence type="ECO:0000256" key="1">
    <source>
        <dbReference type="ARBA" id="ARBA00022679"/>
    </source>
</evidence>
<dbReference type="CDD" id="cd05401">
    <property type="entry name" value="NT_GlnE_GlnD_like"/>
    <property type="match status" value="2"/>
</dbReference>
<dbReference type="InterPro" id="IPR005190">
    <property type="entry name" value="GlnE_rpt_dom"/>
</dbReference>
<evidence type="ECO:0000259" key="7">
    <source>
        <dbReference type="Pfam" id="PF03710"/>
    </source>
</evidence>
<protein>
    <submittedName>
        <fullName evidence="9">Glutamate-ammonia-ligase adenylyltransferase</fullName>
    </submittedName>
</protein>
<organism evidence="9 10">
    <name type="scientific">Arcanobacterium phocae</name>
    <dbReference type="NCBI Taxonomy" id="131112"/>
    <lineage>
        <taxon>Bacteria</taxon>
        <taxon>Bacillati</taxon>
        <taxon>Actinomycetota</taxon>
        <taxon>Actinomycetes</taxon>
        <taxon>Actinomycetales</taxon>
        <taxon>Actinomycetaceae</taxon>
        <taxon>Arcanobacterium</taxon>
    </lineage>
</organism>
<dbReference type="GO" id="GO:0000820">
    <property type="term" value="P:regulation of glutamine family amino acid metabolic process"/>
    <property type="evidence" value="ECO:0007669"/>
    <property type="project" value="TreeGrafter"/>
</dbReference>
<keyword evidence="2 9" id="KW-0548">Nucleotidyltransferase</keyword>
<dbReference type="PANTHER" id="PTHR30621">
    <property type="entry name" value="GLUTAMINE SYNTHETASE ADENYLYLTRANSFERASE"/>
    <property type="match status" value="1"/>
</dbReference>
<dbReference type="InterPro" id="IPR013546">
    <property type="entry name" value="PII_UdlTrfase/GS_AdlTrfase"/>
</dbReference>
<dbReference type="OrthoDB" id="9759366at2"/>
<feature type="domain" description="PII-uridylyltransferase/Glutamine-synthetase adenylyltransferase" evidence="8">
    <location>
        <begin position="806"/>
        <end position="934"/>
    </location>
</feature>
<keyword evidence="9" id="KW-0436">Ligase</keyword>
<sequence>MPALSPEFFQYVADPELAKINLARLVESLTPATQALWSQIAADPVSCHRLGAIMGFSSALADLLVVHPHLLDTLHEQPDAPLSVSYSPTEKNQIEELRLAYYRRLITIAAYDLTADDPVAFVSTASELITQLVDQTLQAALNLAHRFIPSANLIDFSIITMGKTGARELNYVSDVDVIYIAEPSHPEVSDTEVIRIGTTIASWLTHAISSPGPIPALWELDTNLRPEGKNGPLVRTVESHKAYYERWAQPWEFQALLKARPLDSDDEASQRYMDIVNPLVWEVANREGFVDSVRHMRQRVEAHLRREIADRQLKLGPGGLRDIEFTVQLLQLVHGRTDPSIRVAKTLDAISALVEGGYIGRETGGKLDHHYRFLRTLEHRIQLQRLRRSHDIPPLSRLGRVAAAMSYDSQGLENQWQRIRHEVRQLHTAMFYHPLLPSLASLDPDNVVLEEHAARERLSAIGFKDPHSALRNLRALTQGLSRTASIQRHVLPAMIGWMAQATEPDHGLNAFRDVSEKLGSTSWYMRLLRDSALVAPRLAYLLATSRYIAQMLPTLPEAIVWLDDDGLLSPRSPADLTDELHALLKRRNTPLSKAMAGRYLRRREMLRMAIGQTLGITTPQQVRVALSDITDLAISAALIAAQHDTAHDARYAIIALGRLGGQEIGYVSDADVIFVYEPASGATDDDALAEATRVAAETLALLKSTGSEPVIVTDIQLRPEGKQGAIARSVESYRAYYERWGSAWERQALLRARYCCGDKEVASAWFASINSFRYPANGVSPHDIREIQMLKIRMEKERIPRGIDPSRHVKLGRGGLADVEWTAQLIQLMNAGRYPELRCPSTIKTIREASRCGLLHPDDARVLIEAWDRASLIRDLNVLATGKTGLNVDVVPDDPAVLQLIAAIIRLPQQQSHDFSEQYLRASRRARTVTNKIFYDEK</sequence>
<dbReference type="STRING" id="131112.SAMN04489737_1518"/>
<dbReference type="NCBIfam" id="NF010707">
    <property type="entry name" value="PRK14109.1"/>
    <property type="match status" value="1"/>
</dbReference>
<keyword evidence="1 9" id="KW-0808">Transferase</keyword>